<evidence type="ECO:0000256" key="1">
    <source>
        <dbReference type="SAM" id="Coils"/>
    </source>
</evidence>
<feature type="compositionally biased region" description="Polar residues" evidence="2">
    <location>
        <begin position="284"/>
        <end position="296"/>
    </location>
</feature>
<feature type="coiled-coil region" evidence="1">
    <location>
        <begin position="805"/>
        <end position="832"/>
    </location>
</feature>
<accession>A0A8D8YUC9</accession>
<keyword evidence="1" id="KW-0175">Coiled coil</keyword>
<protein>
    <submittedName>
        <fullName evidence="3">Uncharacterized protein</fullName>
    </submittedName>
</protein>
<feature type="compositionally biased region" description="Basic and acidic residues" evidence="2">
    <location>
        <begin position="739"/>
        <end position="751"/>
    </location>
</feature>
<proteinExistence type="predicted"/>
<sequence>MKPHSKMSPNMSTLFDKLFKTTQRDKQRFGMLYESFLKSKRRSKYQREENARIKSKSSLLDKSKFLYDIPDSMIFPNTADKDETEQNADVFLKEFGELLDNDYYLPESVLVQLGLSHLIEKNDNNTQQNKSTVDTQKSSYTKTVSNNAFQDKFRSMNFPCPSSSNTSTRESITKNTNQEILEKINSLKRKFNAQSGQPLQTGILSPKQKIVSQNHSTSGNENNSTNNKAVVTEQTRIAPNLKNNLPSQKLVNNSDDLEVVFCETKTNLNPSLKIKSSKRNINLSKKTVSRTDNNKLGKSLNKLPSVTLRKPGNTVSTTKSTKIPNTKISAKSTVVPALTGSTQLHDIHPSNDKTNTNSQSSSSQIPGSTSQKHNKQGISRSKVRKSRTTRKQSKKQNRMSMFESLLSKHLPSILNSISQMPIQVIPQTPWPENHFPPILNNSEGQNGSLNPNNPENLNHSNLTISQFRSLNYNGPIQVPIILPRNKNLETSNADQVNKTEGPLHTAIKSEVDHTNLGDDLVNNENGCTNANQNDDVPNPTQDDKLTKAPFYSTTDATRTPLNASNDHLPRSEVVASIMDSILSLTSERQTQLDTILKTEIENTQHDHLSTNQEEIDCPSQSEQVTNEKNENTNSNQENALLPMCTNEEDISANETRRPLIFLKSPSQLLKAPSTTSSEEVSNQAKNGNPTTEKSLIEPNSSEDLETLESTPATSSPPNPDLRPSTGNLIALSSRTGLPETEHSGRSQHPETHQNPTKGPEKSQHLETRTTSQETQNSSQLGRNTSEPTPNESDHQSVLNKMLDFNAEMMKLLTEQKNQLEELMKENTSFTKTACYACSRVNEVLDDKDLTDDRKLVRLKIIQRNQRISQNSYQR</sequence>
<feature type="compositionally biased region" description="Polar residues" evidence="2">
    <location>
        <begin position="524"/>
        <end position="540"/>
    </location>
</feature>
<organism evidence="3">
    <name type="scientific">Cacopsylla melanoneura</name>
    <dbReference type="NCBI Taxonomy" id="428564"/>
    <lineage>
        <taxon>Eukaryota</taxon>
        <taxon>Metazoa</taxon>
        <taxon>Ecdysozoa</taxon>
        <taxon>Arthropoda</taxon>
        <taxon>Hexapoda</taxon>
        <taxon>Insecta</taxon>
        <taxon>Pterygota</taxon>
        <taxon>Neoptera</taxon>
        <taxon>Paraneoptera</taxon>
        <taxon>Hemiptera</taxon>
        <taxon>Sternorrhyncha</taxon>
        <taxon>Psylloidea</taxon>
        <taxon>Psyllidae</taxon>
        <taxon>Psyllinae</taxon>
        <taxon>Cacopsylla</taxon>
    </lineage>
</organism>
<evidence type="ECO:0000313" key="3">
    <source>
        <dbReference type="EMBL" id="CAG6734964.1"/>
    </source>
</evidence>
<feature type="region of interest" description="Disordered" evidence="2">
    <location>
        <begin position="284"/>
        <end position="329"/>
    </location>
</feature>
<feature type="region of interest" description="Disordered" evidence="2">
    <location>
        <begin position="664"/>
        <end position="795"/>
    </location>
</feature>
<name>A0A8D8YUC9_9HEMI</name>
<feature type="region of interest" description="Disordered" evidence="2">
    <location>
        <begin position="604"/>
        <end position="642"/>
    </location>
</feature>
<dbReference type="EMBL" id="HBUF01394377">
    <property type="protein sequence ID" value="CAG6734964.1"/>
    <property type="molecule type" value="Transcribed_RNA"/>
</dbReference>
<dbReference type="AlphaFoldDB" id="A0A8D8YUC9"/>
<feature type="region of interest" description="Disordered" evidence="2">
    <location>
        <begin position="524"/>
        <end position="547"/>
    </location>
</feature>
<feature type="compositionally biased region" description="Polar residues" evidence="2">
    <location>
        <begin position="768"/>
        <end position="795"/>
    </location>
</feature>
<feature type="compositionally biased region" description="Basic and acidic residues" evidence="2">
    <location>
        <begin position="758"/>
        <end position="767"/>
    </location>
</feature>
<feature type="compositionally biased region" description="Polar residues" evidence="2">
    <location>
        <begin position="313"/>
        <end position="329"/>
    </location>
</feature>
<feature type="compositionally biased region" description="Basic residues" evidence="2">
    <location>
        <begin position="381"/>
        <end position="397"/>
    </location>
</feature>
<feature type="compositionally biased region" description="Polar residues" evidence="2">
    <location>
        <begin position="664"/>
        <end position="699"/>
    </location>
</feature>
<evidence type="ECO:0000256" key="2">
    <source>
        <dbReference type="SAM" id="MobiDB-lite"/>
    </source>
</evidence>
<reference evidence="3" key="1">
    <citation type="submission" date="2021-05" db="EMBL/GenBank/DDBJ databases">
        <authorList>
            <person name="Alioto T."/>
            <person name="Alioto T."/>
            <person name="Gomez Garrido J."/>
        </authorList>
    </citation>
    <scope>NUCLEOTIDE SEQUENCE</scope>
</reference>
<feature type="compositionally biased region" description="Polar residues" evidence="2">
    <location>
        <begin position="724"/>
        <end position="735"/>
    </location>
</feature>
<feature type="region of interest" description="Disordered" evidence="2">
    <location>
        <begin position="341"/>
        <end position="398"/>
    </location>
</feature>
<feature type="compositionally biased region" description="Low complexity" evidence="2">
    <location>
        <begin position="352"/>
        <end position="371"/>
    </location>
</feature>